<dbReference type="PANTHER" id="PTHR30146:SF95">
    <property type="entry name" value="RIBOSE OPERON REPRESSOR"/>
    <property type="match status" value="1"/>
</dbReference>
<proteinExistence type="predicted"/>
<reference evidence="5 6" key="1">
    <citation type="submission" date="2019-04" db="EMBL/GenBank/DDBJ databases">
        <title>Vagococcus sp. nov., isolated from faeces of yaks (Bos grunniens).</title>
        <authorList>
            <person name="Ge Y."/>
        </authorList>
    </citation>
    <scope>NUCLEOTIDE SEQUENCE [LARGE SCALE GENOMIC DNA]</scope>
    <source>
        <strain evidence="5 6">MN-17</strain>
    </source>
</reference>
<dbReference type="EMBL" id="CP039712">
    <property type="protein sequence ID" value="QCI86658.1"/>
    <property type="molecule type" value="Genomic_DNA"/>
</dbReference>
<dbReference type="InterPro" id="IPR001387">
    <property type="entry name" value="Cro/C1-type_HTH"/>
</dbReference>
<evidence type="ECO:0000256" key="1">
    <source>
        <dbReference type="ARBA" id="ARBA00022491"/>
    </source>
</evidence>
<name>A0A4D7CRD8_9ENTE</name>
<dbReference type="GO" id="GO:0000976">
    <property type="term" value="F:transcription cis-regulatory region binding"/>
    <property type="evidence" value="ECO:0007669"/>
    <property type="project" value="TreeGrafter"/>
</dbReference>
<dbReference type="InterPro" id="IPR000843">
    <property type="entry name" value="HTH_LacI"/>
</dbReference>
<keyword evidence="3" id="KW-0238">DNA-binding</keyword>
<dbReference type="SMART" id="SM00354">
    <property type="entry name" value="HTH_LACI"/>
    <property type="match status" value="1"/>
</dbReference>
<dbReference type="CDD" id="cd01392">
    <property type="entry name" value="HTH_LacI"/>
    <property type="match status" value="1"/>
</dbReference>
<evidence type="ECO:0000313" key="6">
    <source>
        <dbReference type="Proteomes" id="UP000298615"/>
    </source>
</evidence>
<evidence type="ECO:0000256" key="4">
    <source>
        <dbReference type="ARBA" id="ARBA00023163"/>
    </source>
</evidence>
<dbReference type="GO" id="GO:0003700">
    <property type="term" value="F:DNA-binding transcription factor activity"/>
    <property type="evidence" value="ECO:0007669"/>
    <property type="project" value="TreeGrafter"/>
</dbReference>
<dbReference type="SUPFAM" id="SSF53822">
    <property type="entry name" value="Periplasmic binding protein-like I"/>
    <property type="match status" value="1"/>
</dbReference>
<organism evidence="5 6">
    <name type="scientific">Vagococcus zengguangii</name>
    <dbReference type="NCBI Taxonomy" id="2571750"/>
    <lineage>
        <taxon>Bacteria</taxon>
        <taxon>Bacillati</taxon>
        <taxon>Bacillota</taxon>
        <taxon>Bacilli</taxon>
        <taxon>Lactobacillales</taxon>
        <taxon>Enterococcaceae</taxon>
        <taxon>Vagococcus</taxon>
    </lineage>
</organism>
<keyword evidence="6" id="KW-1185">Reference proteome</keyword>
<dbReference type="InterPro" id="IPR010982">
    <property type="entry name" value="Lambda_DNA-bd_dom_sf"/>
</dbReference>
<dbReference type="Proteomes" id="UP000298615">
    <property type="component" value="Chromosome"/>
</dbReference>
<keyword evidence="4" id="KW-0804">Transcription</keyword>
<gene>
    <name evidence="5" type="ORF">FA707_06590</name>
</gene>
<dbReference type="PANTHER" id="PTHR30146">
    <property type="entry name" value="LACI-RELATED TRANSCRIPTIONAL REPRESSOR"/>
    <property type="match status" value="1"/>
</dbReference>
<dbReference type="SUPFAM" id="SSF47413">
    <property type="entry name" value="lambda repressor-like DNA-binding domains"/>
    <property type="match status" value="1"/>
</dbReference>
<evidence type="ECO:0000256" key="2">
    <source>
        <dbReference type="ARBA" id="ARBA00023015"/>
    </source>
</evidence>
<evidence type="ECO:0000313" key="5">
    <source>
        <dbReference type="EMBL" id="QCI86658.1"/>
    </source>
</evidence>
<dbReference type="Pfam" id="PF00356">
    <property type="entry name" value="LacI"/>
    <property type="match status" value="1"/>
</dbReference>
<dbReference type="KEGG" id="vao:FA707_06590"/>
<evidence type="ECO:0000256" key="3">
    <source>
        <dbReference type="ARBA" id="ARBA00023125"/>
    </source>
</evidence>
<dbReference type="PROSITE" id="PS50943">
    <property type="entry name" value="HTH_CROC1"/>
    <property type="match status" value="1"/>
</dbReference>
<sequence>MATIKEVAHHAGVSVASVSRYMNKNGYVSEETSHKIARAIEELQYVPNEVARSLFQKTSKLIGVIFPDIANPYFPLVAKGIEEELTKNGLLMILANTADSVEAMERYVTTFNQNNVSGVITAVSLPEKLHAKMKIVGIDRVYDGDFPKVLSDDYGGGQLIAEQVLKTAFKKILILPGNLNIPSSAARFEGLMNKFKNERVDYSVIELNSYNNDNIEKSIAKIEKYFLKYDTIIAANDYLALNLMKRAQALGIKIPEQLQIIGYDGIVFSDLVTPSLTTVEQSAYKIGQEAARQMISLLNSPEKSYPDRTFIPVKFKKGATLRI</sequence>
<dbReference type="Pfam" id="PF13377">
    <property type="entry name" value="Peripla_BP_3"/>
    <property type="match status" value="1"/>
</dbReference>
<protein>
    <submittedName>
        <fullName evidence="5">LacI family transcriptional regulator</fullName>
    </submittedName>
</protein>
<dbReference type="OrthoDB" id="9796186at2"/>
<dbReference type="InterPro" id="IPR028082">
    <property type="entry name" value="Peripla_BP_I"/>
</dbReference>
<dbReference type="AlphaFoldDB" id="A0A4D7CRD8"/>
<accession>A0A4D7CRD8</accession>
<keyword evidence="1" id="KW-0678">Repressor</keyword>
<dbReference type="PROSITE" id="PS50932">
    <property type="entry name" value="HTH_LACI_2"/>
    <property type="match status" value="1"/>
</dbReference>
<dbReference type="InterPro" id="IPR046335">
    <property type="entry name" value="LacI/GalR-like_sensor"/>
</dbReference>
<dbReference type="Gene3D" id="1.10.260.40">
    <property type="entry name" value="lambda repressor-like DNA-binding domains"/>
    <property type="match status" value="1"/>
</dbReference>
<dbReference type="PROSITE" id="PS00356">
    <property type="entry name" value="HTH_LACI_1"/>
    <property type="match status" value="1"/>
</dbReference>
<dbReference type="Gene3D" id="3.40.50.2300">
    <property type="match status" value="2"/>
</dbReference>
<dbReference type="RefSeq" id="WP_136953489.1">
    <property type="nucleotide sequence ID" value="NZ_CP039712.1"/>
</dbReference>
<keyword evidence="2" id="KW-0805">Transcription regulation</keyword>